<feature type="region of interest" description="Disordered" evidence="1">
    <location>
        <begin position="136"/>
        <end position="155"/>
    </location>
</feature>
<protein>
    <recommendedName>
        <fullName evidence="4">DH domain-containing protein</fullName>
    </recommendedName>
</protein>
<gene>
    <name evidence="2" type="ORF">M0812_16905</name>
</gene>
<feature type="compositionally biased region" description="Polar residues" evidence="1">
    <location>
        <begin position="137"/>
        <end position="147"/>
    </location>
</feature>
<feature type="compositionally biased region" description="Low complexity" evidence="1">
    <location>
        <begin position="47"/>
        <end position="58"/>
    </location>
</feature>
<name>A0AAV7Z6S5_9EUKA</name>
<dbReference type="SUPFAM" id="SSF48065">
    <property type="entry name" value="DBL homology domain (DH-domain)"/>
    <property type="match status" value="1"/>
</dbReference>
<evidence type="ECO:0008006" key="4">
    <source>
        <dbReference type="Google" id="ProtNLM"/>
    </source>
</evidence>
<evidence type="ECO:0000313" key="3">
    <source>
        <dbReference type="Proteomes" id="UP001146793"/>
    </source>
</evidence>
<comment type="caution">
    <text evidence="2">The sequence shown here is derived from an EMBL/GenBank/DDBJ whole genome shotgun (WGS) entry which is preliminary data.</text>
</comment>
<accession>A0AAV7Z6S5</accession>
<dbReference type="InterPro" id="IPR011993">
    <property type="entry name" value="PH-like_dom_sf"/>
</dbReference>
<dbReference type="Gene3D" id="2.30.29.30">
    <property type="entry name" value="Pleckstrin-homology domain (PH domain)/Phosphotyrosine-binding domain (PTB)"/>
    <property type="match status" value="1"/>
</dbReference>
<evidence type="ECO:0000256" key="1">
    <source>
        <dbReference type="SAM" id="MobiDB-lite"/>
    </source>
</evidence>
<organism evidence="2 3">
    <name type="scientific">Anaeramoeba flamelloides</name>
    <dbReference type="NCBI Taxonomy" id="1746091"/>
    <lineage>
        <taxon>Eukaryota</taxon>
        <taxon>Metamonada</taxon>
        <taxon>Anaeramoebidae</taxon>
        <taxon>Anaeramoeba</taxon>
    </lineage>
</organism>
<feature type="region of interest" description="Disordered" evidence="1">
    <location>
        <begin position="39"/>
        <end position="58"/>
    </location>
</feature>
<dbReference type="Gene3D" id="1.20.900.10">
    <property type="entry name" value="Dbl homology (DH) domain"/>
    <property type="match status" value="1"/>
</dbReference>
<proteinExistence type="predicted"/>
<dbReference type="InterPro" id="IPR035899">
    <property type="entry name" value="DBL_dom_sf"/>
</dbReference>
<sequence>MTHKEELESDIYLKNILESENNKTSLLDKNKKKQQDILRTNKNSGLNNNDQQNKTTTNNIKSIFTMKSDEQKGSNWATPPIKRFDQNNQIGSFNSLSSPQRFLTTRKQISTVTQENFLNSTVEEKIDCTQLHKDNNFKSNQRTTSGNQKHKHNQSTHILADPEKIHTTIEKFLDEQNQFTKYYLEPLKESTLITKHQFIPLFSWNIQIMENQVEILEKLKKVVGIITESKKQNKSQQNIYTPTLYCKIFDCFSTIRLSLFENCMANVEENLLKLYNLIKNSSKITKLFSEASKHLSGRKFNYYYIKPLKLVCEYRKYFAELKKYFTKVHSSLYLTKITRISQGFTNLSKIVQPKLVTYLHLNDLSILTIQLLKDQQFKLNENDRTLLFVDQVFSPKKEKVYKLFLFTDILVFVLITKNGQLQPQQPMALKNVTIQDENDNQKLNLKNAISVLLSNDETIKSFFFHNAEKKSFFFHVLRSSGNIIQEKIEK</sequence>
<dbReference type="EMBL" id="JANTQA010000033">
    <property type="protein sequence ID" value="KAJ3437738.1"/>
    <property type="molecule type" value="Genomic_DNA"/>
</dbReference>
<dbReference type="AlphaFoldDB" id="A0AAV7Z6S5"/>
<reference evidence="2" key="1">
    <citation type="submission" date="2022-08" db="EMBL/GenBank/DDBJ databases">
        <title>Novel sulphate-reducing endosymbionts in the free-living metamonad Anaeramoeba.</title>
        <authorList>
            <person name="Jerlstrom-Hultqvist J."/>
            <person name="Cepicka I."/>
            <person name="Gallot-Lavallee L."/>
            <person name="Salas-Leiva D."/>
            <person name="Curtis B.A."/>
            <person name="Zahonova K."/>
            <person name="Pipaliya S."/>
            <person name="Dacks J."/>
            <person name="Roger A.J."/>
        </authorList>
    </citation>
    <scope>NUCLEOTIDE SEQUENCE</scope>
    <source>
        <strain evidence="2">Busselton2</strain>
    </source>
</reference>
<dbReference type="Proteomes" id="UP001146793">
    <property type="component" value="Unassembled WGS sequence"/>
</dbReference>
<evidence type="ECO:0000313" key="2">
    <source>
        <dbReference type="EMBL" id="KAJ3437738.1"/>
    </source>
</evidence>